<dbReference type="GO" id="GO:0003700">
    <property type="term" value="F:DNA-binding transcription factor activity"/>
    <property type="evidence" value="ECO:0007669"/>
    <property type="project" value="TreeGrafter"/>
</dbReference>
<dbReference type="AlphaFoldDB" id="A0A430ATR2"/>
<keyword evidence="3" id="KW-0804">Transcription</keyword>
<evidence type="ECO:0000313" key="5">
    <source>
        <dbReference type="EMBL" id="RSU11443.1"/>
    </source>
</evidence>
<dbReference type="PROSITE" id="PS00356">
    <property type="entry name" value="HTH_LACI_1"/>
    <property type="match status" value="1"/>
</dbReference>
<dbReference type="RefSeq" id="WP_126813808.1">
    <property type="nucleotide sequence ID" value="NZ_NGKC01000008.1"/>
</dbReference>
<dbReference type="InterPro" id="IPR028082">
    <property type="entry name" value="Peripla_BP_I"/>
</dbReference>
<sequence length="319" mass="36121">MVTLSDVAKKANVSKMTVSRVINHPELVTDELKELVFQAMKELNYQPNAAAKALAKNMTQVVKLFILEEMDTTEPYYMHLLTGVSRELDKHQYSLQLVSENSFDIGQSDGYIITGMRSSDYEWIQRLEKPLVLFGENRFGIDFVDTDNAAGTAMATEHALNSGYKNIVFIGIDVKETFEFSREAGYINTVQQRQLVPEIHRFENRSRYSAAFIEENFHKFEKKTAFVCSSDRLAIGIQRGLLRKKARIPQDYGIVGFDGVFLDQIAYPRLTTIKQPVVEMGKACAQMLLNKISQKNAPQGNKLFLPELVVRGSTDASKE</sequence>
<dbReference type="InterPro" id="IPR046335">
    <property type="entry name" value="LacI/GalR-like_sensor"/>
</dbReference>
<dbReference type="SMART" id="SM00354">
    <property type="entry name" value="HTH_LACI"/>
    <property type="match status" value="1"/>
</dbReference>
<evidence type="ECO:0000256" key="1">
    <source>
        <dbReference type="ARBA" id="ARBA00023015"/>
    </source>
</evidence>
<dbReference type="EMBL" id="NGKC01000008">
    <property type="protein sequence ID" value="RSU11443.1"/>
    <property type="molecule type" value="Genomic_DNA"/>
</dbReference>
<dbReference type="SUPFAM" id="SSF47413">
    <property type="entry name" value="lambda repressor-like DNA-binding domains"/>
    <property type="match status" value="1"/>
</dbReference>
<evidence type="ECO:0000256" key="3">
    <source>
        <dbReference type="ARBA" id="ARBA00023163"/>
    </source>
</evidence>
<dbReference type="SUPFAM" id="SSF53822">
    <property type="entry name" value="Periplasmic binding protein-like I"/>
    <property type="match status" value="1"/>
</dbReference>
<evidence type="ECO:0000259" key="4">
    <source>
        <dbReference type="PROSITE" id="PS50932"/>
    </source>
</evidence>
<dbReference type="Proteomes" id="UP000286773">
    <property type="component" value="Unassembled WGS sequence"/>
</dbReference>
<evidence type="ECO:0000256" key="2">
    <source>
        <dbReference type="ARBA" id="ARBA00023125"/>
    </source>
</evidence>
<reference evidence="5 6" key="1">
    <citation type="submission" date="2017-05" db="EMBL/GenBank/DDBJ databases">
        <title>Vagococcus spp. assemblies.</title>
        <authorList>
            <person name="Gulvik C.A."/>
        </authorList>
    </citation>
    <scope>NUCLEOTIDE SEQUENCE [LARGE SCALE GENOMIC DNA]</scope>
    <source>
        <strain evidence="5 6">LMG 24798</strain>
    </source>
</reference>
<accession>A0A430ATR2</accession>
<dbReference type="InterPro" id="IPR010982">
    <property type="entry name" value="Lambda_DNA-bd_dom_sf"/>
</dbReference>
<keyword evidence="6" id="KW-1185">Reference proteome</keyword>
<protein>
    <submittedName>
        <fullName evidence="5">LacI family transcriptional regulator</fullName>
    </submittedName>
</protein>
<dbReference type="PANTHER" id="PTHR30146:SF154">
    <property type="entry name" value="TRANSCRIPTION REGULATOR, MEMBER OF GALR FAMILY"/>
    <property type="match status" value="1"/>
</dbReference>
<dbReference type="OrthoDB" id="9796186at2"/>
<gene>
    <name evidence="5" type="ORF">CBF27_08060</name>
</gene>
<dbReference type="CDD" id="cd01392">
    <property type="entry name" value="HTH_LacI"/>
    <property type="match status" value="1"/>
</dbReference>
<name>A0A430ATR2_9ENTE</name>
<dbReference type="Pfam" id="PF00356">
    <property type="entry name" value="LacI"/>
    <property type="match status" value="1"/>
</dbReference>
<dbReference type="InterPro" id="IPR000843">
    <property type="entry name" value="HTH_LacI"/>
</dbReference>
<organism evidence="5 6">
    <name type="scientific">Vagococcus acidifermentans</name>
    <dbReference type="NCBI Taxonomy" id="564710"/>
    <lineage>
        <taxon>Bacteria</taxon>
        <taxon>Bacillati</taxon>
        <taxon>Bacillota</taxon>
        <taxon>Bacilli</taxon>
        <taxon>Lactobacillales</taxon>
        <taxon>Enterococcaceae</taxon>
        <taxon>Vagococcus</taxon>
    </lineage>
</organism>
<keyword evidence="2" id="KW-0238">DNA-binding</keyword>
<dbReference type="PRINTS" id="PR00036">
    <property type="entry name" value="HTHLACI"/>
</dbReference>
<keyword evidence="1" id="KW-0805">Transcription regulation</keyword>
<proteinExistence type="predicted"/>
<dbReference type="Gene3D" id="3.40.50.2300">
    <property type="match status" value="2"/>
</dbReference>
<evidence type="ECO:0000313" key="6">
    <source>
        <dbReference type="Proteomes" id="UP000286773"/>
    </source>
</evidence>
<dbReference type="Gene3D" id="1.10.260.40">
    <property type="entry name" value="lambda repressor-like DNA-binding domains"/>
    <property type="match status" value="1"/>
</dbReference>
<dbReference type="PANTHER" id="PTHR30146">
    <property type="entry name" value="LACI-RELATED TRANSCRIPTIONAL REPRESSOR"/>
    <property type="match status" value="1"/>
</dbReference>
<comment type="caution">
    <text evidence="5">The sequence shown here is derived from an EMBL/GenBank/DDBJ whole genome shotgun (WGS) entry which is preliminary data.</text>
</comment>
<dbReference type="GO" id="GO:0000976">
    <property type="term" value="F:transcription cis-regulatory region binding"/>
    <property type="evidence" value="ECO:0007669"/>
    <property type="project" value="TreeGrafter"/>
</dbReference>
<dbReference type="PROSITE" id="PS50932">
    <property type="entry name" value="HTH_LACI_2"/>
    <property type="match status" value="1"/>
</dbReference>
<dbReference type="Pfam" id="PF13377">
    <property type="entry name" value="Peripla_BP_3"/>
    <property type="match status" value="1"/>
</dbReference>
<feature type="domain" description="HTH lacI-type" evidence="4">
    <location>
        <begin position="2"/>
        <end position="56"/>
    </location>
</feature>